<protein>
    <submittedName>
        <fullName evidence="1">Uncharacterized protein</fullName>
    </submittedName>
</protein>
<gene>
    <name evidence="1" type="ORF">SETIT_1G281900v2</name>
</gene>
<dbReference type="OrthoDB" id="679190at2759"/>
<dbReference type="AlphaFoldDB" id="A0A368PQ29"/>
<dbReference type="EMBL" id="CM003528">
    <property type="protein sequence ID" value="RCV07887.1"/>
    <property type="molecule type" value="Genomic_DNA"/>
</dbReference>
<accession>A0A368PQ29</accession>
<reference evidence="1" key="1">
    <citation type="journal article" date="2012" name="Nat. Biotechnol.">
        <title>Reference genome sequence of the model plant Setaria.</title>
        <authorList>
            <person name="Bennetzen J.L."/>
            <person name="Schmutz J."/>
            <person name="Wang H."/>
            <person name="Percifield R."/>
            <person name="Hawkins J."/>
            <person name="Pontaroli A.C."/>
            <person name="Estep M."/>
            <person name="Feng L."/>
            <person name="Vaughn J.N."/>
            <person name="Grimwood J."/>
            <person name="Jenkins J."/>
            <person name="Barry K."/>
            <person name="Lindquist E."/>
            <person name="Hellsten U."/>
            <person name="Deshpande S."/>
            <person name="Wang X."/>
            <person name="Wu X."/>
            <person name="Mitros T."/>
            <person name="Triplett J."/>
            <person name="Yang X."/>
            <person name="Ye C.Y."/>
            <person name="Mauro-Herrera M."/>
            <person name="Wang L."/>
            <person name="Li P."/>
            <person name="Sharma M."/>
            <person name="Sharma R."/>
            <person name="Ronald P.C."/>
            <person name="Panaud O."/>
            <person name="Kellogg E.A."/>
            <person name="Brutnell T.P."/>
            <person name="Doust A.N."/>
            <person name="Tuskan G.A."/>
            <person name="Rokhsar D."/>
            <person name="Devos K.M."/>
        </authorList>
    </citation>
    <scope>NUCLEOTIDE SEQUENCE [LARGE SCALE GENOMIC DNA]</scope>
    <source>
        <strain evidence="1">Yugu1</strain>
    </source>
</reference>
<sequence>MEPTGADDSEPIASRRLGMEDDLTRTCRRDRYCGMCLQAFCSHCCHEEHWRWPCAVIPVGVDDAGQPTFCKRYPAPDGDPIKGYLINFILEHDYAARLARRQGRLLHQVRERNGRRYVRCRGDEKCWLAHVERILGDPVGEDC</sequence>
<evidence type="ECO:0000313" key="1">
    <source>
        <dbReference type="EMBL" id="RCV07887.1"/>
    </source>
</evidence>
<proteinExistence type="predicted"/>
<reference evidence="1" key="2">
    <citation type="submission" date="2015-07" db="EMBL/GenBank/DDBJ databases">
        <authorList>
            <person name="Noorani M."/>
        </authorList>
    </citation>
    <scope>NUCLEOTIDE SEQUENCE</scope>
    <source>
        <strain evidence="1">Yugu1</strain>
    </source>
</reference>
<organism evidence="1">
    <name type="scientific">Setaria italica</name>
    <name type="common">Foxtail millet</name>
    <name type="synonym">Panicum italicum</name>
    <dbReference type="NCBI Taxonomy" id="4555"/>
    <lineage>
        <taxon>Eukaryota</taxon>
        <taxon>Viridiplantae</taxon>
        <taxon>Streptophyta</taxon>
        <taxon>Embryophyta</taxon>
        <taxon>Tracheophyta</taxon>
        <taxon>Spermatophyta</taxon>
        <taxon>Magnoliopsida</taxon>
        <taxon>Liliopsida</taxon>
        <taxon>Poales</taxon>
        <taxon>Poaceae</taxon>
        <taxon>PACMAD clade</taxon>
        <taxon>Panicoideae</taxon>
        <taxon>Panicodae</taxon>
        <taxon>Paniceae</taxon>
        <taxon>Cenchrinae</taxon>
        <taxon>Setaria</taxon>
    </lineage>
</organism>
<name>A0A368PQ29_SETIT</name>